<proteinExistence type="predicted"/>
<sequence length="184" mass="20509">MDVLTTDRLTLRPFRVDDGPALHAYLGDPQVVRFEPYDAPTPAQCELLARERSADDRFVAVCRDDVLVGNLYLAPTGQPRTFELGVVLHPAHGGRGYATEAARALLDRVFAAGAHRVVAGCDPRNAPSWRLLERLGMRREAHLLRAVTFRSGPDGRPLWHDAYRYAVLADEWRARADGEQTGPR</sequence>
<dbReference type="Pfam" id="PF13302">
    <property type="entry name" value="Acetyltransf_3"/>
    <property type="match status" value="1"/>
</dbReference>
<name>A0ABQ4DPP8_9CELL</name>
<dbReference type="InterPro" id="IPR016181">
    <property type="entry name" value="Acyl_CoA_acyltransferase"/>
</dbReference>
<evidence type="ECO:0000313" key="2">
    <source>
        <dbReference type="EMBL" id="GIG41309.1"/>
    </source>
</evidence>
<feature type="domain" description="N-acetyltransferase" evidence="1">
    <location>
        <begin position="9"/>
        <end position="170"/>
    </location>
</feature>
<reference evidence="2 3" key="1">
    <citation type="submission" date="2021-01" db="EMBL/GenBank/DDBJ databases">
        <title>Whole genome shotgun sequence of Cellulomonas phragmiteti NBRC 110785.</title>
        <authorList>
            <person name="Komaki H."/>
            <person name="Tamura T."/>
        </authorList>
    </citation>
    <scope>NUCLEOTIDE SEQUENCE [LARGE SCALE GENOMIC DNA]</scope>
    <source>
        <strain evidence="2 3">NBRC 110785</strain>
    </source>
</reference>
<dbReference type="RefSeq" id="WP_203675599.1">
    <property type="nucleotide sequence ID" value="NZ_BONP01000023.1"/>
</dbReference>
<evidence type="ECO:0000259" key="1">
    <source>
        <dbReference type="PROSITE" id="PS51186"/>
    </source>
</evidence>
<dbReference type="InterPro" id="IPR051531">
    <property type="entry name" value="N-acetyltransferase"/>
</dbReference>
<dbReference type="EMBL" id="BONP01000023">
    <property type="protein sequence ID" value="GIG41309.1"/>
    <property type="molecule type" value="Genomic_DNA"/>
</dbReference>
<keyword evidence="3" id="KW-1185">Reference proteome</keyword>
<gene>
    <name evidence="2" type="ORF">Cph01nite_30710</name>
</gene>
<dbReference type="Proteomes" id="UP000614741">
    <property type="component" value="Unassembled WGS sequence"/>
</dbReference>
<protein>
    <submittedName>
        <fullName evidence="2">N-acetyltransferase GCN5</fullName>
    </submittedName>
</protein>
<dbReference type="SUPFAM" id="SSF55729">
    <property type="entry name" value="Acyl-CoA N-acyltransferases (Nat)"/>
    <property type="match status" value="1"/>
</dbReference>
<evidence type="ECO:0000313" key="3">
    <source>
        <dbReference type="Proteomes" id="UP000614741"/>
    </source>
</evidence>
<dbReference type="PANTHER" id="PTHR43792:SF1">
    <property type="entry name" value="N-ACETYLTRANSFERASE DOMAIN-CONTAINING PROTEIN"/>
    <property type="match status" value="1"/>
</dbReference>
<dbReference type="InterPro" id="IPR000182">
    <property type="entry name" value="GNAT_dom"/>
</dbReference>
<dbReference type="PROSITE" id="PS51186">
    <property type="entry name" value="GNAT"/>
    <property type="match status" value="1"/>
</dbReference>
<dbReference type="Gene3D" id="3.40.630.30">
    <property type="match status" value="1"/>
</dbReference>
<dbReference type="PANTHER" id="PTHR43792">
    <property type="entry name" value="GNAT FAMILY, PUTATIVE (AFU_ORTHOLOGUE AFUA_3G00765)-RELATED-RELATED"/>
    <property type="match status" value="1"/>
</dbReference>
<accession>A0ABQ4DPP8</accession>
<organism evidence="2 3">
    <name type="scientific">Cellulomonas phragmiteti</name>
    <dbReference type="NCBI Taxonomy" id="478780"/>
    <lineage>
        <taxon>Bacteria</taxon>
        <taxon>Bacillati</taxon>
        <taxon>Actinomycetota</taxon>
        <taxon>Actinomycetes</taxon>
        <taxon>Micrococcales</taxon>
        <taxon>Cellulomonadaceae</taxon>
        <taxon>Cellulomonas</taxon>
    </lineage>
</organism>
<comment type="caution">
    <text evidence="2">The sequence shown here is derived from an EMBL/GenBank/DDBJ whole genome shotgun (WGS) entry which is preliminary data.</text>
</comment>
<dbReference type="CDD" id="cd04301">
    <property type="entry name" value="NAT_SF"/>
    <property type="match status" value="1"/>
</dbReference>